<name>A0A0D3JLE0_EMIH1</name>
<keyword evidence="3" id="KW-1185">Reference proteome</keyword>
<dbReference type="AlphaFoldDB" id="A0A0D3JLE0"/>
<reference evidence="3" key="1">
    <citation type="journal article" date="2013" name="Nature">
        <title>Pan genome of the phytoplankton Emiliania underpins its global distribution.</title>
        <authorList>
            <person name="Read B.A."/>
            <person name="Kegel J."/>
            <person name="Klute M.J."/>
            <person name="Kuo A."/>
            <person name="Lefebvre S.C."/>
            <person name="Maumus F."/>
            <person name="Mayer C."/>
            <person name="Miller J."/>
            <person name="Monier A."/>
            <person name="Salamov A."/>
            <person name="Young J."/>
            <person name="Aguilar M."/>
            <person name="Claverie J.M."/>
            <person name="Frickenhaus S."/>
            <person name="Gonzalez K."/>
            <person name="Herman E.K."/>
            <person name="Lin Y.C."/>
            <person name="Napier J."/>
            <person name="Ogata H."/>
            <person name="Sarno A.F."/>
            <person name="Shmutz J."/>
            <person name="Schroeder D."/>
            <person name="de Vargas C."/>
            <person name="Verret F."/>
            <person name="von Dassow P."/>
            <person name="Valentin K."/>
            <person name="Van de Peer Y."/>
            <person name="Wheeler G."/>
            <person name="Dacks J.B."/>
            <person name="Delwiche C.F."/>
            <person name="Dyhrman S.T."/>
            <person name="Glockner G."/>
            <person name="John U."/>
            <person name="Richards T."/>
            <person name="Worden A.Z."/>
            <person name="Zhang X."/>
            <person name="Grigoriev I.V."/>
            <person name="Allen A.E."/>
            <person name="Bidle K."/>
            <person name="Borodovsky M."/>
            <person name="Bowler C."/>
            <person name="Brownlee C."/>
            <person name="Cock J.M."/>
            <person name="Elias M."/>
            <person name="Gladyshev V.N."/>
            <person name="Groth M."/>
            <person name="Guda C."/>
            <person name="Hadaegh A."/>
            <person name="Iglesias-Rodriguez M.D."/>
            <person name="Jenkins J."/>
            <person name="Jones B.M."/>
            <person name="Lawson T."/>
            <person name="Leese F."/>
            <person name="Lindquist E."/>
            <person name="Lobanov A."/>
            <person name="Lomsadze A."/>
            <person name="Malik S.B."/>
            <person name="Marsh M.E."/>
            <person name="Mackinder L."/>
            <person name="Mock T."/>
            <person name="Mueller-Roeber B."/>
            <person name="Pagarete A."/>
            <person name="Parker M."/>
            <person name="Probert I."/>
            <person name="Quesneville H."/>
            <person name="Raines C."/>
            <person name="Rensing S.A."/>
            <person name="Riano-Pachon D.M."/>
            <person name="Richier S."/>
            <person name="Rokitta S."/>
            <person name="Shiraiwa Y."/>
            <person name="Soanes D.M."/>
            <person name="van der Giezen M."/>
            <person name="Wahlund T.M."/>
            <person name="Williams B."/>
            <person name="Wilson W."/>
            <person name="Wolfe G."/>
            <person name="Wurch L.L."/>
        </authorList>
    </citation>
    <scope>NUCLEOTIDE SEQUENCE</scope>
</reference>
<dbReference type="KEGG" id="ehx:EMIHUDRAFT_238675"/>
<evidence type="ECO:0000313" key="3">
    <source>
        <dbReference type="Proteomes" id="UP000013827"/>
    </source>
</evidence>
<dbReference type="InterPro" id="IPR000467">
    <property type="entry name" value="G_patch_dom"/>
</dbReference>
<dbReference type="PaxDb" id="2903-EOD24325"/>
<proteinExistence type="predicted"/>
<dbReference type="PROSITE" id="PS50174">
    <property type="entry name" value="G_PATCH"/>
    <property type="match status" value="1"/>
</dbReference>
<dbReference type="RefSeq" id="XP_005776754.1">
    <property type="nucleotide sequence ID" value="XM_005776697.1"/>
</dbReference>
<dbReference type="EnsemblProtists" id="EOD24325">
    <property type="protein sequence ID" value="EOD24325"/>
    <property type="gene ID" value="EMIHUDRAFT_238675"/>
</dbReference>
<dbReference type="HOGENOM" id="CLU_2836587_0_0_1"/>
<dbReference type="GeneID" id="17269870"/>
<evidence type="ECO:0000259" key="1">
    <source>
        <dbReference type="PROSITE" id="PS50174"/>
    </source>
</evidence>
<reference evidence="2" key="2">
    <citation type="submission" date="2024-10" db="UniProtKB">
        <authorList>
            <consortium name="EnsemblProtists"/>
        </authorList>
    </citation>
    <scope>IDENTIFICATION</scope>
</reference>
<dbReference type="GO" id="GO:0003676">
    <property type="term" value="F:nucleic acid binding"/>
    <property type="evidence" value="ECO:0007669"/>
    <property type="project" value="InterPro"/>
</dbReference>
<accession>A0A0D3JLE0</accession>
<dbReference type="Proteomes" id="UP000013827">
    <property type="component" value="Unassembled WGS sequence"/>
</dbReference>
<organism evidence="2 3">
    <name type="scientific">Emiliania huxleyi (strain CCMP1516)</name>
    <dbReference type="NCBI Taxonomy" id="280463"/>
    <lineage>
        <taxon>Eukaryota</taxon>
        <taxon>Haptista</taxon>
        <taxon>Haptophyta</taxon>
        <taxon>Prymnesiophyceae</taxon>
        <taxon>Isochrysidales</taxon>
        <taxon>Noelaerhabdaceae</taxon>
        <taxon>Emiliania</taxon>
    </lineage>
</organism>
<protein>
    <recommendedName>
        <fullName evidence="1">G-patch domain-containing protein</fullName>
    </recommendedName>
</protein>
<evidence type="ECO:0000313" key="2">
    <source>
        <dbReference type="EnsemblProtists" id="EOD24325"/>
    </source>
</evidence>
<sequence length="66" mass="7047">MLLRMGWVEGQGLGRRSSGSVTPVAVSAVRLLEGKGSERFITVSKREGGVTEAVLEAQSPRARTPH</sequence>
<dbReference type="Pfam" id="PF01585">
    <property type="entry name" value="G-patch"/>
    <property type="match status" value="1"/>
</dbReference>
<feature type="domain" description="G-patch" evidence="1">
    <location>
        <begin position="1"/>
        <end position="40"/>
    </location>
</feature>